<organism evidence="8 9">
    <name type="scientific">Knufia peltigerae</name>
    <dbReference type="NCBI Taxonomy" id="1002370"/>
    <lineage>
        <taxon>Eukaryota</taxon>
        <taxon>Fungi</taxon>
        <taxon>Dikarya</taxon>
        <taxon>Ascomycota</taxon>
        <taxon>Pezizomycotina</taxon>
        <taxon>Eurotiomycetes</taxon>
        <taxon>Chaetothyriomycetidae</taxon>
        <taxon>Chaetothyriales</taxon>
        <taxon>Trichomeriaceae</taxon>
        <taxon>Knufia</taxon>
    </lineage>
</organism>
<evidence type="ECO:0000259" key="7">
    <source>
        <dbReference type="SMART" id="SM00829"/>
    </source>
</evidence>
<dbReference type="InterPro" id="IPR002328">
    <property type="entry name" value="ADH_Zn_CS"/>
</dbReference>
<dbReference type="Proteomes" id="UP001172681">
    <property type="component" value="Unassembled WGS sequence"/>
</dbReference>
<dbReference type="InterPro" id="IPR036291">
    <property type="entry name" value="NAD(P)-bd_dom_sf"/>
</dbReference>
<keyword evidence="3 6" id="KW-0479">Metal-binding</keyword>
<dbReference type="InterPro" id="IPR013154">
    <property type="entry name" value="ADH-like_N"/>
</dbReference>
<dbReference type="SUPFAM" id="SSF50129">
    <property type="entry name" value="GroES-like"/>
    <property type="match status" value="1"/>
</dbReference>
<dbReference type="EMBL" id="JAPDRN010000014">
    <property type="protein sequence ID" value="KAJ9640573.1"/>
    <property type="molecule type" value="Genomic_DNA"/>
</dbReference>
<proteinExistence type="inferred from homology"/>
<dbReference type="PANTHER" id="PTHR43350:SF2">
    <property type="entry name" value="GROES-LIKE ZINC-BINDING ALCOHOL DEHYDROGENASE FAMILY PROTEIN"/>
    <property type="match status" value="1"/>
</dbReference>
<dbReference type="Gene3D" id="3.40.50.720">
    <property type="entry name" value="NAD(P)-binding Rossmann-like Domain"/>
    <property type="match status" value="1"/>
</dbReference>
<evidence type="ECO:0000313" key="8">
    <source>
        <dbReference type="EMBL" id="KAJ9640573.1"/>
    </source>
</evidence>
<keyword evidence="5" id="KW-0560">Oxidoreductase</keyword>
<dbReference type="SUPFAM" id="SSF51735">
    <property type="entry name" value="NAD(P)-binding Rossmann-fold domains"/>
    <property type="match status" value="1"/>
</dbReference>
<dbReference type="PROSITE" id="PS00059">
    <property type="entry name" value="ADH_ZINC"/>
    <property type="match status" value="1"/>
</dbReference>
<reference evidence="8" key="1">
    <citation type="submission" date="2022-10" db="EMBL/GenBank/DDBJ databases">
        <title>Culturing micro-colonial fungi from biological soil crusts in the Mojave desert and describing Neophaeococcomyces mojavensis, and introducing the new genera and species Taxawa tesnikishii.</title>
        <authorList>
            <person name="Kurbessoian T."/>
            <person name="Stajich J.E."/>
        </authorList>
    </citation>
    <scope>NUCLEOTIDE SEQUENCE</scope>
    <source>
        <strain evidence="8">TK_35</strain>
    </source>
</reference>
<dbReference type="InterPro" id="IPR013149">
    <property type="entry name" value="ADH-like_C"/>
</dbReference>
<evidence type="ECO:0000256" key="3">
    <source>
        <dbReference type="ARBA" id="ARBA00022723"/>
    </source>
</evidence>
<evidence type="ECO:0000256" key="6">
    <source>
        <dbReference type="RuleBase" id="RU361277"/>
    </source>
</evidence>
<evidence type="ECO:0000256" key="2">
    <source>
        <dbReference type="ARBA" id="ARBA00008072"/>
    </source>
</evidence>
<dbReference type="InterPro" id="IPR011032">
    <property type="entry name" value="GroES-like_sf"/>
</dbReference>
<feature type="domain" description="Enoyl reductase (ER)" evidence="7">
    <location>
        <begin position="16"/>
        <end position="373"/>
    </location>
</feature>
<dbReference type="CDD" id="cd08278">
    <property type="entry name" value="benzyl_alcohol_DH"/>
    <property type="match status" value="1"/>
</dbReference>
<dbReference type="SMART" id="SM00829">
    <property type="entry name" value="PKS_ER"/>
    <property type="match status" value="1"/>
</dbReference>
<keyword evidence="9" id="KW-1185">Reference proteome</keyword>
<dbReference type="GO" id="GO:0008270">
    <property type="term" value="F:zinc ion binding"/>
    <property type="evidence" value="ECO:0007669"/>
    <property type="project" value="InterPro"/>
</dbReference>
<evidence type="ECO:0000256" key="4">
    <source>
        <dbReference type="ARBA" id="ARBA00022833"/>
    </source>
</evidence>
<dbReference type="PANTHER" id="PTHR43350">
    <property type="entry name" value="NAD-DEPENDENT ALCOHOL DEHYDROGENASE"/>
    <property type="match status" value="1"/>
</dbReference>
<comment type="caution">
    <text evidence="8">The sequence shown here is derived from an EMBL/GenBank/DDBJ whole genome shotgun (WGS) entry which is preliminary data.</text>
</comment>
<dbReference type="InterPro" id="IPR020843">
    <property type="entry name" value="ER"/>
</dbReference>
<evidence type="ECO:0000256" key="1">
    <source>
        <dbReference type="ARBA" id="ARBA00001947"/>
    </source>
</evidence>
<keyword evidence="4 6" id="KW-0862">Zinc</keyword>
<gene>
    <name evidence="8" type="ORF">H2204_003201</name>
</gene>
<comment type="similarity">
    <text evidence="2 6">Belongs to the zinc-containing alcohol dehydrogenase family.</text>
</comment>
<dbReference type="FunFam" id="3.40.50.720:FF:000003">
    <property type="entry name" value="S-(hydroxymethyl)glutathione dehydrogenase"/>
    <property type="match status" value="1"/>
</dbReference>
<protein>
    <recommendedName>
        <fullName evidence="7">Enoyl reductase (ER) domain-containing protein</fullName>
    </recommendedName>
</protein>
<dbReference type="Pfam" id="PF08240">
    <property type="entry name" value="ADH_N"/>
    <property type="match status" value="1"/>
</dbReference>
<dbReference type="GO" id="GO:0016491">
    <property type="term" value="F:oxidoreductase activity"/>
    <property type="evidence" value="ECO:0007669"/>
    <property type="project" value="UniProtKB-KW"/>
</dbReference>
<sequence length="375" mass="40184">MSSVLAQALVSYEPNGGDMDLRFEDVSIRDLKDDELLIRLVATGICHTDLVFGSLPSPFTTYPKVLGHEGAGYIERLGTNVQVGKPGDAVLLSFSYCSTCGDCSTNHPSYCESFTALNYQTDPDTFLDSNGQKICGLFFGQSSMASYTIAKQASVVNVTSVIRNESELKLFAPLGCGFQTGFGAIDVVASAGPDDTVVVMGIGGVGFSAIAGAKLNQCNTIIAVDRVPQRLQLAREFGATHVIDSSETQDLVAEVKALTKGRGSSITLDTTGNMKLIENGLAMTANRGQMIIVGVPPMDAQLGVHLVSFMQAGKILRGCIEGDARPGEYIPTMIKHFRAGQFPIDKLVKFYPAKEYNKALSEMKDGQTIKPVLVW</sequence>
<accession>A0AA38Y9U5</accession>
<dbReference type="Pfam" id="PF00107">
    <property type="entry name" value="ADH_zinc_N"/>
    <property type="match status" value="1"/>
</dbReference>
<comment type="cofactor">
    <cofactor evidence="1 6">
        <name>Zn(2+)</name>
        <dbReference type="ChEBI" id="CHEBI:29105"/>
    </cofactor>
</comment>
<dbReference type="AlphaFoldDB" id="A0AA38Y9U5"/>
<name>A0AA38Y9U5_9EURO</name>
<evidence type="ECO:0000256" key="5">
    <source>
        <dbReference type="ARBA" id="ARBA00023002"/>
    </source>
</evidence>
<evidence type="ECO:0000313" key="9">
    <source>
        <dbReference type="Proteomes" id="UP001172681"/>
    </source>
</evidence>
<dbReference type="Gene3D" id="3.90.180.10">
    <property type="entry name" value="Medium-chain alcohol dehydrogenases, catalytic domain"/>
    <property type="match status" value="1"/>
</dbReference>